<evidence type="ECO:0000313" key="1">
    <source>
        <dbReference type="EMBL" id="MDZ7543506.1"/>
    </source>
</evidence>
<dbReference type="Proteomes" id="UP001288944">
    <property type="component" value="Unassembled WGS sequence"/>
</dbReference>
<dbReference type="EMBL" id="WNUR01001265">
    <property type="protein sequence ID" value="MDZ7543506.1"/>
    <property type="molecule type" value="Genomic_DNA"/>
</dbReference>
<proteinExistence type="predicted"/>
<organism evidence="1 2">
    <name type="scientific">Clostridium perfringens</name>
    <dbReference type="NCBI Taxonomy" id="1502"/>
    <lineage>
        <taxon>Bacteria</taxon>
        <taxon>Bacillati</taxon>
        <taxon>Bacillota</taxon>
        <taxon>Clostridia</taxon>
        <taxon>Eubacteriales</taxon>
        <taxon>Clostridiaceae</taxon>
        <taxon>Clostridium</taxon>
    </lineage>
</organism>
<evidence type="ECO:0000313" key="2">
    <source>
        <dbReference type="Proteomes" id="UP001288944"/>
    </source>
</evidence>
<dbReference type="AlphaFoldDB" id="A0AAW9KDB3"/>
<reference evidence="1" key="1">
    <citation type="submission" date="2019-11" db="EMBL/GenBank/DDBJ databases">
        <title>Characterization of Clostridium perfringens isolates from swine manure treated agricultural soils.</title>
        <authorList>
            <person name="Wushke S.T."/>
        </authorList>
    </citation>
    <scope>NUCLEOTIDE SEQUENCE</scope>
    <source>
        <strain evidence="1">X62</strain>
    </source>
</reference>
<feature type="non-terminal residue" evidence="1">
    <location>
        <position position="76"/>
    </location>
</feature>
<name>A0AAW9KDB3_CLOPF</name>
<sequence>MEEILKIGVVDDDEIKVTQIITRLIQGIDDATPEKRARYSQYQFVPIEVNLKDNLEEMIKHILELELDCLLIDYKL</sequence>
<gene>
    <name evidence="1" type="ORF">GNF83_20490</name>
</gene>
<accession>A0AAW9KDB3</accession>
<comment type="caution">
    <text evidence="1">The sequence shown here is derived from an EMBL/GenBank/DDBJ whole genome shotgun (WGS) entry which is preliminary data.</text>
</comment>
<protein>
    <submittedName>
        <fullName evidence="1">Uncharacterized protein</fullName>
    </submittedName>
</protein>